<comment type="subcellular location">
    <subcellularLocation>
        <location evidence="1">Membrane</location>
        <topology evidence="1">Multi-pass membrane protein</topology>
    </subcellularLocation>
</comment>
<evidence type="ECO:0000259" key="7">
    <source>
        <dbReference type="PROSITE" id="PS50850"/>
    </source>
</evidence>
<dbReference type="PANTHER" id="PTHR23501:SF43">
    <property type="entry name" value="MULTIDRUG TRANSPORTER, PUTATIVE (AFU_ORTHOLOGUE AFUA_6G03040)-RELATED"/>
    <property type="match status" value="1"/>
</dbReference>
<feature type="domain" description="Major facilitator superfamily (MFS) profile" evidence="7">
    <location>
        <begin position="39"/>
        <end position="541"/>
    </location>
</feature>
<dbReference type="GO" id="GO:0022857">
    <property type="term" value="F:transmembrane transporter activity"/>
    <property type="evidence" value="ECO:0007669"/>
    <property type="project" value="InterPro"/>
</dbReference>
<feature type="transmembrane region" description="Helical" evidence="6">
    <location>
        <begin position="237"/>
        <end position="256"/>
    </location>
</feature>
<accession>A0AAN7C2L2</accession>
<evidence type="ECO:0000256" key="6">
    <source>
        <dbReference type="SAM" id="Phobius"/>
    </source>
</evidence>
<dbReference type="Gene3D" id="1.20.1720.10">
    <property type="entry name" value="Multidrug resistance protein D"/>
    <property type="match status" value="1"/>
</dbReference>
<feature type="transmembrane region" description="Helical" evidence="6">
    <location>
        <begin position="378"/>
        <end position="398"/>
    </location>
</feature>
<dbReference type="EMBL" id="MU860408">
    <property type="protein sequence ID" value="KAK4234164.1"/>
    <property type="molecule type" value="Genomic_DNA"/>
</dbReference>
<dbReference type="Gene3D" id="1.20.1250.20">
    <property type="entry name" value="MFS general substrate transporter like domains"/>
    <property type="match status" value="1"/>
</dbReference>
<dbReference type="AlphaFoldDB" id="A0AAN7C2L2"/>
<keyword evidence="3 6" id="KW-1133">Transmembrane helix</keyword>
<dbReference type="InterPro" id="IPR011701">
    <property type="entry name" value="MFS"/>
</dbReference>
<keyword evidence="9" id="KW-1185">Reference proteome</keyword>
<dbReference type="GO" id="GO:0005886">
    <property type="term" value="C:plasma membrane"/>
    <property type="evidence" value="ECO:0007669"/>
    <property type="project" value="TreeGrafter"/>
</dbReference>
<dbReference type="Proteomes" id="UP001303760">
    <property type="component" value="Unassembled WGS sequence"/>
</dbReference>
<organism evidence="8 9">
    <name type="scientific">Achaetomium macrosporum</name>
    <dbReference type="NCBI Taxonomy" id="79813"/>
    <lineage>
        <taxon>Eukaryota</taxon>
        <taxon>Fungi</taxon>
        <taxon>Dikarya</taxon>
        <taxon>Ascomycota</taxon>
        <taxon>Pezizomycotina</taxon>
        <taxon>Sordariomycetes</taxon>
        <taxon>Sordariomycetidae</taxon>
        <taxon>Sordariales</taxon>
        <taxon>Chaetomiaceae</taxon>
        <taxon>Achaetomium</taxon>
    </lineage>
</organism>
<keyword evidence="2 6" id="KW-0812">Transmembrane</keyword>
<name>A0AAN7C2L2_9PEZI</name>
<gene>
    <name evidence="8" type="ORF">C8A03DRAFT_47441</name>
</gene>
<feature type="transmembrane region" description="Helical" evidence="6">
    <location>
        <begin position="268"/>
        <end position="287"/>
    </location>
</feature>
<evidence type="ECO:0000256" key="3">
    <source>
        <dbReference type="ARBA" id="ARBA00022989"/>
    </source>
</evidence>
<dbReference type="PROSITE" id="PS50850">
    <property type="entry name" value="MFS"/>
    <property type="match status" value="1"/>
</dbReference>
<sequence>MELTDHDAGIADVNISTPSDSDPATRPKVYPQGWRLHALTAGLCVSMLLSTLETTIVGTSLVSIVNALQGFSQAGWVVTAYLLTYTGFLVIYAKLSDILGTKLLILFAVGLFAIFSMACGVTETMLQLIIFRSIQGVGGSGIYSLVTVMTPLMVPPAKYPTYIAIISSVFAISSVLGPLLGGVISDHTTWRWVFWLNGPGGAVAILLIGISIPFSFPYPGPARFFSSLVTDRAWRRVDFFGAFSSLAASILLVFALEQAGVEYPWNSAAIIVSFVLSGVFCIIFIGWERGLSLRDTVCEPMFPWRLACNRFVLGLLLNAFLTGFPFMAAIINIPQRLQVVNGTTAVDAGIRMLPLLLCSPIATVVSSLLLTKLRLPPLAVLLAGCSLQTLGVGLFSSLDSSDLNVPPSQYGFQVIMGCGFGLNLSTVLMMVPLVVRQRDMAVTMGAATQIRVLGGTIGLAICSALLSNHVTRQTSGLLTPEQQSALLQSFQTIRGLSPELQVKIREVYAVGYSQQMRVMLYFCIVSLVSLSLLFEWPPRRLRTTEDGEIATPD</sequence>
<feature type="transmembrane region" description="Helical" evidence="6">
    <location>
        <begin position="36"/>
        <end position="62"/>
    </location>
</feature>
<comment type="caution">
    <text evidence="8">The sequence shown here is derived from an EMBL/GenBank/DDBJ whole genome shotgun (WGS) entry which is preliminary data.</text>
</comment>
<dbReference type="InterPro" id="IPR036259">
    <property type="entry name" value="MFS_trans_sf"/>
</dbReference>
<feature type="transmembrane region" description="Helical" evidence="6">
    <location>
        <begin position="311"/>
        <end position="333"/>
    </location>
</feature>
<dbReference type="Pfam" id="PF07690">
    <property type="entry name" value="MFS_1"/>
    <property type="match status" value="1"/>
</dbReference>
<reference evidence="8" key="2">
    <citation type="submission" date="2023-05" db="EMBL/GenBank/DDBJ databases">
        <authorList>
            <consortium name="Lawrence Berkeley National Laboratory"/>
            <person name="Steindorff A."/>
            <person name="Hensen N."/>
            <person name="Bonometti L."/>
            <person name="Westerberg I."/>
            <person name="Brannstrom I.O."/>
            <person name="Guillou S."/>
            <person name="Cros-Aarteil S."/>
            <person name="Calhoun S."/>
            <person name="Haridas S."/>
            <person name="Kuo A."/>
            <person name="Mondo S."/>
            <person name="Pangilinan J."/>
            <person name="Riley R."/>
            <person name="Labutti K."/>
            <person name="Andreopoulos B."/>
            <person name="Lipzen A."/>
            <person name="Chen C."/>
            <person name="Yanf M."/>
            <person name="Daum C."/>
            <person name="Ng V."/>
            <person name="Clum A."/>
            <person name="Ohm R."/>
            <person name="Martin F."/>
            <person name="Silar P."/>
            <person name="Natvig D."/>
            <person name="Lalanne C."/>
            <person name="Gautier V."/>
            <person name="Ament-Velasquez S.L."/>
            <person name="Kruys A."/>
            <person name="Hutchinson M.I."/>
            <person name="Powell A.J."/>
            <person name="Barry K."/>
            <person name="Miller A.N."/>
            <person name="Grigoriev I.V."/>
            <person name="Debuchy R."/>
            <person name="Gladieux P."/>
            <person name="Thoren M.H."/>
            <person name="Johannesson H."/>
        </authorList>
    </citation>
    <scope>NUCLEOTIDE SEQUENCE</scope>
    <source>
        <strain evidence="8">CBS 532.94</strain>
    </source>
</reference>
<evidence type="ECO:0000256" key="4">
    <source>
        <dbReference type="ARBA" id="ARBA00023136"/>
    </source>
</evidence>
<feature type="transmembrane region" description="Helical" evidence="6">
    <location>
        <begin position="518"/>
        <end position="536"/>
    </location>
</feature>
<dbReference type="PANTHER" id="PTHR23501">
    <property type="entry name" value="MAJOR FACILITATOR SUPERFAMILY"/>
    <property type="match status" value="1"/>
</dbReference>
<feature type="transmembrane region" description="Helical" evidence="6">
    <location>
        <begin position="74"/>
        <end position="92"/>
    </location>
</feature>
<evidence type="ECO:0000256" key="5">
    <source>
        <dbReference type="SAM" id="MobiDB-lite"/>
    </source>
</evidence>
<evidence type="ECO:0000256" key="2">
    <source>
        <dbReference type="ARBA" id="ARBA00022692"/>
    </source>
</evidence>
<feature type="transmembrane region" description="Helical" evidence="6">
    <location>
        <begin position="104"/>
        <end position="130"/>
    </location>
</feature>
<evidence type="ECO:0000313" key="9">
    <source>
        <dbReference type="Proteomes" id="UP001303760"/>
    </source>
</evidence>
<feature type="transmembrane region" description="Helical" evidence="6">
    <location>
        <begin position="353"/>
        <end position="371"/>
    </location>
</feature>
<protein>
    <submittedName>
        <fullName evidence="8">Major facilitator superfamily transporter</fullName>
    </submittedName>
</protein>
<reference evidence="8" key="1">
    <citation type="journal article" date="2023" name="Mol. Phylogenet. Evol.">
        <title>Genome-scale phylogeny and comparative genomics of the fungal order Sordariales.</title>
        <authorList>
            <person name="Hensen N."/>
            <person name="Bonometti L."/>
            <person name="Westerberg I."/>
            <person name="Brannstrom I.O."/>
            <person name="Guillou S."/>
            <person name="Cros-Aarteil S."/>
            <person name="Calhoun S."/>
            <person name="Haridas S."/>
            <person name="Kuo A."/>
            <person name="Mondo S."/>
            <person name="Pangilinan J."/>
            <person name="Riley R."/>
            <person name="LaButti K."/>
            <person name="Andreopoulos B."/>
            <person name="Lipzen A."/>
            <person name="Chen C."/>
            <person name="Yan M."/>
            <person name="Daum C."/>
            <person name="Ng V."/>
            <person name="Clum A."/>
            <person name="Steindorff A."/>
            <person name="Ohm R.A."/>
            <person name="Martin F."/>
            <person name="Silar P."/>
            <person name="Natvig D.O."/>
            <person name="Lalanne C."/>
            <person name="Gautier V."/>
            <person name="Ament-Velasquez S.L."/>
            <person name="Kruys A."/>
            <person name="Hutchinson M.I."/>
            <person name="Powell A.J."/>
            <person name="Barry K."/>
            <person name="Miller A.N."/>
            <person name="Grigoriev I.V."/>
            <person name="Debuchy R."/>
            <person name="Gladieux P."/>
            <person name="Hiltunen Thoren M."/>
            <person name="Johannesson H."/>
        </authorList>
    </citation>
    <scope>NUCLEOTIDE SEQUENCE</scope>
    <source>
        <strain evidence="8">CBS 532.94</strain>
    </source>
</reference>
<proteinExistence type="predicted"/>
<feature type="region of interest" description="Disordered" evidence="5">
    <location>
        <begin position="1"/>
        <end position="26"/>
    </location>
</feature>
<dbReference type="PRINTS" id="PR01036">
    <property type="entry name" value="TCRTETB"/>
</dbReference>
<evidence type="ECO:0000313" key="8">
    <source>
        <dbReference type="EMBL" id="KAK4234164.1"/>
    </source>
</evidence>
<feature type="transmembrane region" description="Helical" evidence="6">
    <location>
        <begin position="192"/>
        <end position="216"/>
    </location>
</feature>
<feature type="transmembrane region" description="Helical" evidence="6">
    <location>
        <begin position="161"/>
        <end position="180"/>
    </location>
</feature>
<keyword evidence="4 6" id="KW-0472">Membrane</keyword>
<evidence type="ECO:0000256" key="1">
    <source>
        <dbReference type="ARBA" id="ARBA00004141"/>
    </source>
</evidence>
<dbReference type="InterPro" id="IPR020846">
    <property type="entry name" value="MFS_dom"/>
</dbReference>
<dbReference type="SUPFAM" id="SSF103473">
    <property type="entry name" value="MFS general substrate transporter"/>
    <property type="match status" value="1"/>
</dbReference>
<feature type="transmembrane region" description="Helical" evidence="6">
    <location>
        <begin position="410"/>
        <end position="431"/>
    </location>
</feature>
<feature type="transmembrane region" description="Helical" evidence="6">
    <location>
        <begin position="136"/>
        <end position="154"/>
    </location>
</feature>